<name>X1PM61_9ZZZZ</name>
<protein>
    <submittedName>
        <fullName evidence="1">Uncharacterized protein</fullName>
    </submittedName>
</protein>
<dbReference type="AlphaFoldDB" id="X1PM61"/>
<reference evidence="1" key="1">
    <citation type="journal article" date="2014" name="Front. Microbiol.">
        <title>High frequency of phylogenetically diverse reductive dehalogenase-homologous genes in deep subseafloor sedimentary metagenomes.</title>
        <authorList>
            <person name="Kawai M."/>
            <person name="Futagami T."/>
            <person name="Toyoda A."/>
            <person name="Takaki Y."/>
            <person name="Nishi S."/>
            <person name="Hori S."/>
            <person name="Arai W."/>
            <person name="Tsubouchi T."/>
            <person name="Morono Y."/>
            <person name="Uchiyama I."/>
            <person name="Ito T."/>
            <person name="Fujiyama A."/>
            <person name="Inagaki F."/>
            <person name="Takami H."/>
        </authorList>
    </citation>
    <scope>NUCLEOTIDE SEQUENCE</scope>
    <source>
        <strain evidence="1">Expedition CK06-06</strain>
    </source>
</reference>
<feature type="non-terminal residue" evidence="1">
    <location>
        <position position="63"/>
    </location>
</feature>
<accession>X1PM61</accession>
<gene>
    <name evidence="1" type="ORF">S06H3_52345</name>
</gene>
<proteinExistence type="predicted"/>
<comment type="caution">
    <text evidence="1">The sequence shown here is derived from an EMBL/GenBank/DDBJ whole genome shotgun (WGS) entry which is preliminary data.</text>
</comment>
<sequence length="63" mass="7059">MPLYERDTEGKLVKVEEVPEAAIMAIERYDEEAIAHRLTTGIASDAFIYHYPIKTATGAKGNY</sequence>
<evidence type="ECO:0000313" key="1">
    <source>
        <dbReference type="EMBL" id="GAI43606.1"/>
    </source>
</evidence>
<organism evidence="1">
    <name type="scientific">marine sediment metagenome</name>
    <dbReference type="NCBI Taxonomy" id="412755"/>
    <lineage>
        <taxon>unclassified sequences</taxon>
        <taxon>metagenomes</taxon>
        <taxon>ecological metagenomes</taxon>
    </lineage>
</organism>
<dbReference type="EMBL" id="BARV01033286">
    <property type="protein sequence ID" value="GAI43606.1"/>
    <property type="molecule type" value="Genomic_DNA"/>
</dbReference>